<keyword evidence="3" id="KW-1185">Reference proteome</keyword>
<dbReference type="GO" id="GO:0016491">
    <property type="term" value="F:oxidoreductase activity"/>
    <property type="evidence" value="ECO:0007669"/>
    <property type="project" value="UniProtKB-KW"/>
</dbReference>
<dbReference type="RefSeq" id="WP_242162370.1">
    <property type="nucleotide sequence ID" value="NZ_JAJMLW010000001.1"/>
</dbReference>
<sequence>MAVQWPLLVFSVLLGASCGTLVFLGIGEIKGVFKKVRFPLAVCALVLLAVGGCASAMHLGHIDRAFYILGNMASGLSKELFAVGFAGVVTLVYAVLARKDYPGASKVLGVLALIAGVVLPLVAGASYMMPARPAWDSFTLPLMYLGTGLGLGFVLSAAVVCLRGEGDDASLALKLALVGVAASVVTMLAYVAWIALAPFPVESRSIGRLLTGSLALEFWAGVVVLGIVAPAALAWLALRKADDGAGAGAAGAGAAPAVAAAGTDGGAAAGATTAEAAGVRSAAGMLWGALACLVVGNVALRIIMYAVATSVESLIY</sequence>
<gene>
    <name evidence="2" type="ORF">LPT13_00245</name>
</gene>
<keyword evidence="1" id="KW-0472">Membrane</keyword>
<proteinExistence type="predicted"/>
<dbReference type="EC" id="1.8.5.3" evidence="2"/>
<dbReference type="Proteomes" id="UP001430755">
    <property type="component" value="Unassembled WGS sequence"/>
</dbReference>
<accession>A0ABS9WD54</accession>
<dbReference type="InterPro" id="IPR007059">
    <property type="entry name" value="DmsC"/>
</dbReference>
<keyword evidence="2" id="KW-0560">Oxidoreductase</keyword>
<dbReference type="PANTHER" id="PTHR38095">
    <property type="entry name" value="ANAEROBIC DIMETHYL SULFOXIDE REDUCTASE CHAIN YNFH"/>
    <property type="match status" value="1"/>
</dbReference>
<feature type="transmembrane region" description="Helical" evidence="1">
    <location>
        <begin position="38"/>
        <end position="60"/>
    </location>
</feature>
<keyword evidence="1" id="KW-0812">Transmembrane</keyword>
<evidence type="ECO:0000313" key="2">
    <source>
        <dbReference type="EMBL" id="MCI2240791.1"/>
    </source>
</evidence>
<evidence type="ECO:0000256" key="1">
    <source>
        <dbReference type="SAM" id="Phobius"/>
    </source>
</evidence>
<evidence type="ECO:0000313" key="3">
    <source>
        <dbReference type="Proteomes" id="UP001430755"/>
    </source>
</evidence>
<dbReference type="PANTHER" id="PTHR38095:SF2">
    <property type="entry name" value="ANAEROBIC DIMETHYL SULFOXIDE REDUCTASE CHAIN C"/>
    <property type="match status" value="1"/>
</dbReference>
<feature type="transmembrane region" description="Helical" evidence="1">
    <location>
        <begin position="141"/>
        <end position="163"/>
    </location>
</feature>
<feature type="transmembrane region" description="Helical" evidence="1">
    <location>
        <begin position="80"/>
        <end position="96"/>
    </location>
</feature>
<reference evidence="2" key="1">
    <citation type="submission" date="2021-11" db="EMBL/GenBank/DDBJ databases">
        <title>A Novel Adlercreutzia Species, isolated from a Allomyrina dichotoma larva feces.</title>
        <authorList>
            <person name="Suh M.K."/>
        </authorList>
    </citation>
    <scope>NUCLEOTIDE SEQUENCE</scope>
    <source>
        <strain evidence="2">JBNU-10</strain>
    </source>
</reference>
<dbReference type="Pfam" id="PF04976">
    <property type="entry name" value="DmsC"/>
    <property type="match status" value="1"/>
</dbReference>
<name>A0ABS9WD54_9ACTN</name>
<feature type="transmembrane region" description="Helical" evidence="1">
    <location>
        <begin position="6"/>
        <end position="26"/>
    </location>
</feature>
<comment type="caution">
    <text evidence="2">The sequence shown here is derived from an EMBL/GenBank/DDBJ whole genome shotgun (WGS) entry which is preliminary data.</text>
</comment>
<feature type="transmembrane region" description="Helical" evidence="1">
    <location>
        <begin position="216"/>
        <end position="238"/>
    </location>
</feature>
<keyword evidence="1" id="KW-1133">Transmembrane helix</keyword>
<feature type="transmembrane region" description="Helical" evidence="1">
    <location>
        <begin position="108"/>
        <end position="129"/>
    </location>
</feature>
<feature type="transmembrane region" description="Helical" evidence="1">
    <location>
        <begin position="175"/>
        <end position="196"/>
    </location>
</feature>
<organism evidence="2 3">
    <name type="scientific">Adlercreutzia faecimuris</name>
    <dbReference type="NCBI Taxonomy" id="2897341"/>
    <lineage>
        <taxon>Bacteria</taxon>
        <taxon>Bacillati</taxon>
        <taxon>Actinomycetota</taxon>
        <taxon>Coriobacteriia</taxon>
        <taxon>Eggerthellales</taxon>
        <taxon>Eggerthellaceae</taxon>
        <taxon>Adlercreutzia</taxon>
    </lineage>
</organism>
<feature type="transmembrane region" description="Helical" evidence="1">
    <location>
        <begin position="286"/>
        <end position="308"/>
    </location>
</feature>
<dbReference type="EMBL" id="JAJMLW010000001">
    <property type="protein sequence ID" value="MCI2240791.1"/>
    <property type="molecule type" value="Genomic_DNA"/>
</dbReference>
<protein>
    <submittedName>
        <fullName evidence="2">Dimethyl sulfoxide reductase anchor subunit</fullName>
        <ecNumber evidence="2">1.8.5.3</ecNumber>
    </submittedName>
</protein>